<keyword evidence="5" id="KW-1185">Reference proteome</keyword>
<feature type="region of interest" description="Disordered" evidence="2">
    <location>
        <begin position="614"/>
        <end position="669"/>
    </location>
</feature>
<reference evidence="4 5" key="1">
    <citation type="submission" date="2019-06" db="EMBL/GenBank/DDBJ databases">
        <title>Genome Sequence of the Brown Rot Fungal Pathogen Monilinia laxa.</title>
        <authorList>
            <person name="De Miccolis Angelini R.M."/>
            <person name="Landi L."/>
            <person name="Abate D."/>
            <person name="Pollastro S."/>
            <person name="Romanazzi G."/>
            <person name="Faretra F."/>
        </authorList>
    </citation>
    <scope>NUCLEOTIDE SEQUENCE [LARGE SCALE GENOMIC DNA]</scope>
    <source>
        <strain evidence="4 5">Mlax316</strain>
    </source>
</reference>
<feature type="transmembrane region" description="Helical" evidence="3">
    <location>
        <begin position="203"/>
        <end position="230"/>
    </location>
</feature>
<feature type="compositionally biased region" description="Gly residues" evidence="2">
    <location>
        <begin position="1028"/>
        <end position="1037"/>
    </location>
</feature>
<evidence type="ECO:0000256" key="1">
    <source>
        <dbReference type="SAM" id="Coils"/>
    </source>
</evidence>
<accession>A0A5N6K4N5</accession>
<evidence type="ECO:0000313" key="4">
    <source>
        <dbReference type="EMBL" id="KAB8297084.1"/>
    </source>
</evidence>
<sequence>MNSTIHLLSSFKLITPSNFLNDFNTELSTCRLRSSHSSWLGTSIWVSNPPGGRMPRPPPNSKRQQGAANVRDTRHDNGLVGPGKRVPRQKSNGYMNGHANSSESISSTPPLTPPPTNGHAKLLGHADNTSEHKPAGDMARRTSVGGHSDSSQDIYNIPTISFPQENHRHINVNSAKNPSVHRDSGPWHYAKTVLTSCPISDTLAILIVLLQVPPAFLTIIQLLFATLTFVPPSTTATSGISFIDMFEGTTATPSLATVMVVDVMFLLVWLFLYGPLQEFVLQFAQSVIALTLGGGISGKEAAMRNVFLCFGYIGLSHYVSISNVKPAGLRAILSSSRSFLGPFDPDDPLESIPLQSTNWKDRIPIWARNILAVHILAQGVVRYIRDLYVRSQKRDHAASTIGDPEAAKGTADGANDSSTTNPQTPDNETITSLHASHTAITARKKRKQSAQVRIQQPLWAALASTKIVMVKEYETSHAAAESAGTNATDASNLGNAPFSTEPDRIWITNVGSDTVLFSTSYFPKHTISEDSQGGTDGSSVDSRMPLFVRVNQAYWQPTRMEASVDSSLPTGQNTCWDGEIFGLAPSSSYEIEFFNTANSKVIFCTSVKTLNTPSDTTATTSLAPLPPQISGRPGSPSTTIKQSIIASETKLAEERSRQKRERKDQRTKLSTLRKDIEKLTSIITSSGGNDDRQRQKIQQINLHIKQADDAISAIQAEIDIVERLPSASRDSDYISAKQKYRAQKELYEKAKTEFNAKKKEHEKPIADLSAELLSKERQAEKLEARSIKLTHQADGYREANIKGLNEVQRKEKLRKDKNEERKMVEASWAEYNMKVQLKFQQDTEALNTSYLCIEQMSMVMQQQHQQETNQVYVNPNPWTTAGESSMSGFPAYAPISNMQAIPQMGGPMAMPQTKRPRGRSSSMLSNESGFTQGLDSDEEHVPFYGPHLQSQSQYTPYNSNQSPSPFAPFRQTTASQFQQNDSLGWPPARKGSGSGDGSGSRGGSSRGSIGDPKSPAQGHAQLPLPIGAGSGIGGGSVRGLRKYWDN</sequence>
<comment type="caution">
    <text evidence="4">The sequence shown here is derived from an EMBL/GenBank/DDBJ whole genome shotgun (WGS) entry which is preliminary data.</text>
</comment>
<dbReference type="Proteomes" id="UP000326757">
    <property type="component" value="Unassembled WGS sequence"/>
</dbReference>
<feature type="compositionally biased region" description="Gly residues" evidence="2">
    <location>
        <begin position="992"/>
        <end position="1005"/>
    </location>
</feature>
<name>A0A5N6K4N5_MONLA</name>
<organism evidence="4 5">
    <name type="scientific">Monilinia laxa</name>
    <name type="common">Brown rot fungus</name>
    <name type="synonym">Sclerotinia laxa</name>
    <dbReference type="NCBI Taxonomy" id="61186"/>
    <lineage>
        <taxon>Eukaryota</taxon>
        <taxon>Fungi</taxon>
        <taxon>Dikarya</taxon>
        <taxon>Ascomycota</taxon>
        <taxon>Pezizomycotina</taxon>
        <taxon>Leotiomycetes</taxon>
        <taxon>Helotiales</taxon>
        <taxon>Sclerotiniaceae</taxon>
        <taxon>Monilinia</taxon>
    </lineage>
</organism>
<feature type="compositionally biased region" description="Basic and acidic residues" evidence="2">
    <location>
        <begin position="650"/>
        <end position="669"/>
    </location>
</feature>
<evidence type="ECO:0000313" key="5">
    <source>
        <dbReference type="Proteomes" id="UP000326757"/>
    </source>
</evidence>
<gene>
    <name evidence="4" type="ORF">EYC80_002472</name>
</gene>
<feature type="compositionally biased region" description="Polar residues" evidence="2">
    <location>
        <begin position="89"/>
        <end position="100"/>
    </location>
</feature>
<feature type="region of interest" description="Disordered" evidence="2">
    <location>
        <begin position="398"/>
        <end position="429"/>
    </location>
</feature>
<protein>
    <recommendedName>
        <fullName evidence="6">Ubiquitination network signaling protein</fullName>
    </recommendedName>
</protein>
<feature type="compositionally biased region" description="Polar residues" evidence="2">
    <location>
        <begin position="919"/>
        <end position="934"/>
    </location>
</feature>
<keyword evidence="3" id="KW-0812">Transmembrane</keyword>
<proteinExistence type="predicted"/>
<dbReference type="AlphaFoldDB" id="A0A5N6K4N5"/>
<keyword evidence="3" id="KW-0472">Membrane</keyword>
<feature type="transmembrane region" description="Helical" evidence="3">
    <location>
        <begin position="251"/>
        <end position="273"/>
    </location>
</feature>
<evidence type="ECO:0000256" key="3">
    <source>
        <dbReference type="SAM" id="Phobius"/>
    </source>
</evidence>
<feature type="compositionally biased region" description="Low complexity" evidence="2">
    <location>
        <begin position="614"/>
        <end position="623"/>
    </location>
</feature>
<feature type="compositionally biased region" description="Basic and acidic residues" evidence="2">
    <location>
        <begin position="128"/>
        <end position="140"/>
    </location>
</feature>
<feature type="coiled-coil region" evidence="1">
    <location>
        <begin position="704"/>
        <end position="792"/>
    </location>
</feature>
<feature type="transmembrane region" description="Helical" evidence="3">
    <location>
        <begin position="279"/>
        <end position="298"/>
    </location>
</feature>
<feature type="compositionally biased region" description="Polar residues" evidence="2">
    <location>
        <begin position="415"/>
        <end position="429"/>
    </location>
</feature>
<dbReference type="OrthoDB" id="4158994at2759"/>
<evidence type="ECO:0008006" key="6">
    <source>
        <dbReference type="Google" id="ProtNLM"/>
    </source>
</evidence>
<keyword evidence="3" id="KW-1133">Transmembrane helix</keyword>
<evidence type="ECO:0000256" key="2">
    <source>
        <dbReference type="SAM" id="MobiDB-lite"/>
    </source>
</evidence>
<feature type="region of interest" description="Disordered" evidence="2">
    <location>
        <begin position="47"/>
        <end position="155"/>
    </location>
</feature>
<keyword evidence="1" id="KW-0175">Coiled coil</keyword>
<feature type="compositionally biased region" description="Polar residues" evidence="2">
    <location>
        <begin position="948"/>
        <end position="982"/>
    </location>
</feature>
<feature type="region of interest" description="Disordered" evidence="2">
    <location>
        <begin position="903"/>
        <end position="1046"/>
    </location>
</feature>
<dbReference type="EMBL" id="VIGI01000008">
    <property type="protein sequence ID" value="KAB8297084.1"/>
    <property type="molecule type" value="Genomic_DNA"/>
</dbReference>
<feature type="compositionally biased region" description="Polar residues" evidence="2">
    <location>
        <begin position="635"/>
        <end position="646"/>
    </location>
</feature>